<protein>
    <submittedName>
        <fullName evidence="2">GNAT family N-acetyltransferase</fullName>
    </submittedName>
</protein>
<proteinExistence type="predicted"/>
<gene>
    <name evidence="2" type="ORF">JQM67_09500</name>
</gene>
<keyword evidence="3" id="KW-1185">Reference proteome</keyword>
<organism evidence="2 3">
    <name type="scientific">Anaeromassilibacillus senegalensis</name>
    <dbReference type="NCBI Taxonomy" id="1673717"/>
    <lineage>
        <taxon>Bacteria</taxon>
        <taxon>Bacillati</taxon>
        <taxon>Bacillota</taxon>
        <taxon>Clostridia</taxon>
        <taxon>Eubacteriales</taxon>
        <taxon>Acutalibacteraceae</taxon>
        <taxon>Anaeromassilibacillus</taxon>
    </lineage>
</organism>
<evidence type="ECO:0000313" key="2">
    <source>
        <dbReference type="EMBL" id="MCF2652839.1"/>
    </source>
</evidence>
<evidence type="ECO:0000313" key="3">
    <source>
        <dbReference type="Proteomes" id="UP001299220"/>
    </source>
</evidence>
<feature type="domain" description="N-acetyltransferase" evidence="1">
    <location>
        <begin position="9"/>
        <end position="159"/>
    </location>
</feature>
<dbReference type="RefSeq" id="WP_235323884.1">
    <property type="nucleotide sequence ID" value="NZ_JAFBIT010000003.1"/>
</dbReference>
<dbReference type="CDD" id="cd04301">
    <property type="entry name" value="NAT_SF"/>
    <property type="match status" value="1"/>
</dbReference>
<dbReference type="InterPro" id="IPR000182">
    <property type="entry name" value="GNAT_dom"/>
</dbReference>
<dbReference type="Pfam" id="PF00583">
    <property type="entry name" value="Acetyltransf_1"/>
    <property type="match status" value="1"/>
</dbReference>
<reference evidence="2 3" key="1">
    <citation type="submission" date="2020-12" db="EMBL/GenBank/DDBJ databases">
        <title>Whole genome sequences of gut porcine anaerobes.</title>
        <authorList>
            <person name="Kubasova T."/>
            <person name="Jahodarova E."/>
            <person name="Rychlik I."/>
        </authorList>
    </citation>
    <scope>NUCLEOTIDE SEQUENCE [LARGE SCALE GENOMIC DNA]</scope>
    <source>
        <strain evidence="2 3">An867</strain>
    </source>
</reference>
<comment type="caution">
    <text evidence="2">The sequence shown here is derived from an EMBL/GenBank/DDBJ whole genome shotgun (WGS) entry which is preliminary data.</text>
</comment>
<sequence>MIDFEGDKLVVRDLCAVDIDEIVAGEIAQGWHATRDKYEMRLRDAAEGRCTALCAEYCGKPVGYINLYYRAYAPMDRTGLPEIVDFGVLEEYRKNGIGSALMDAAEALAAERADAVCLGVGLHSGYGAAQRMYVKRGYIPDGTGVWYGGKTLEPYAPCVNDDDLNLFFVKKFC</sequence>
<accession>A0ABS9CNY1</accession>
<evidence type="ECO:0000259" key="1">
    <source>
        <dbReference type="PROSITE" id="PS51186"/>
    </source>
</evidence>
<name>A0ABS9CNY1_9FIRM</name>
<dbReference type="PROSITE" id="PS51186">
    <property type="entry name" value="GNAT"/>
    <property type="match status" value="1"/>
</dbReference>
<dbReference type="InterPro" id="IPR016181">
    <property type="entry name" value="Acyl_CoA_acyltransferase"/>
</dbReference>
<dbReference type="EMBL" id="JAFBIT010000003">
    <property type="protein sequence ID" value="MCF2652839.1"/>
    <property type="molecule type" value="Genomic_DNA"/>
</dbReference>
<dbReference type="SUPFAM" id="SSF55729">
    <property type="entry name" value="Acyl-CoA N-acyltransferases (Nat)"/>
    <property type="match status" value="1"/>
</dbReference>
<dbReference type="Gene3D" id="3.40.630.30">
    <property type="match status" value="1"/>
</dbReference>
<dbReference type="Proteomes" id="UP001299220">
    <property type="component" value="Unassembled WGS sequence"/>
</dbReference>